<comment type="caution">
    <text evidence="8">The sequence shown here is derived from an EMBL/GenBank/DDBJ whole genome shotgun (WGS) entry which is preliminary data.</text>
</comment>
<dbReference type="NCBIfam" id="NF003765">
    <property type="entry name" value="PRK05359.1"/>
    <property type="match status" value="1"/>
</dbReference>
<dbReference type="Proteomes" id="UP000252915">
    <property type="component" value="Unassembled WGS sequence"/>
</dbReference>
<dbReference type="InterPro" id="IPR012337">
    <property type="entry name" value="RNaseH-like_sf"/>
</dbReference>
<dbReference type="PANTHER" id="PTHR11046">
    <property type="entry name" value="OLIGORIBONUCLEASE, MITOCHONDRIAL"/>
    <property type="match status" value="1"/>
</dbReference>
<evidence type="ECO:0000313" key="8">
    <source>
        <dbReference type="EMBL" id="RCL45059.1"/>
    </source>
</evidence>
<feature type="active site" evidence="6">
    <location>
        <position position="131"/>
    </location>
</feature>
<dbReference type="FunFam" id="3.30.420.10:FF:000003">
    <property type="entry name" value="Oligoribonuclease"/>
    <property type="match status" value="1"/>
</dbReference>
<reference evidence="8 9" key="1">
    <citation type="journal article" date="2018" name="Microbiome">
        <title>Fine metagenomic profile of the Mediterranean stratified and mixed water columns revealed by assembly and recruitment.</title>
        <authorList>
            <person name="Haro-Moreno J.M."/>
            <person name="Lopez-Perez M."/>
            <person name="De La Torre J.R."/>
            <person name="Picazo A."/>
            <person name="Camacho A."/>
            <person name="Rodriguez-Valera F."/>
        </authorList>
    </citation>
    <scope>NUCLEOTIDE SEQUENCE [LARGE SCALE GENOMIC DNA]</scope>
    <source>
        <strain evidence="8">MED-G78</strain>
    </source>
</reference>
<feature type="domain" description="Exonuclease" evidence="7">
    <location>
        <begin position="9"/>
        <end position="181"/>
    </location>
</feature>
<dbReference type="Pfam" id="PF00929">
    <property type="entry name" value="RNase_T"/>
    <property type="match status" value="1"/>
</dbReference>
<name>A0A368C647_9GAMM</name>
<dbReference type="EC" id="3.1.-.-" evidence="6"/>
<dbReference type="Gene3D" id="3.30.420.10">
    <property type="entry name" value="Ribonuclease H-like superfamily/Ribonuclease H"/>
    <property type="match status" value="1"/>
</dbReference>
<comment type="function">
    <text evidence="6">3'-to-5' exoribonuclease specific for small oligoribonucleotides.</text>
</comment>
<dbReference type="SUPFAM" id="SSF53098">
    <property type="entry name" value="Ribonuclease H-like"/>
    <property type="match status" value="1"/>
</dbReference>
<evidence type="ECO:0000256" key="6">
    <source>
        <dbReference type="HAMAP-Rule" id="MF_00045"/>
    </source>
</evidence>
<keyword evidence="4 6" id="KW-0269">Exonuclease</keyword>
<evidence type="ECO:0000313" key="9">
    <source>
        <dbReference type="Proteomes" id="UP000252915"/>
    </source>
</evidence>
<dbReference type="InterPro" id="IPR013520">
    <property type="entry name" value="Ribonucl_H"/>
</dbReference>
<keyword evidence="6" id="KW-0963">Cytoplasm</keyword>
<dbReference type="InterPro" id="IPR036397">
    <property type="entry name" value="RNaseH_sf"/>
</dbReference>
<proteinExistence type="inferred from homology"/>
<evidence type="ECO:0000256" key="1">
    <source>
        <dbReference type="ARBA" id="ARBA00009921"/>
    </source>
</evidence>
<dbReference type="CDD" id="cd06135">
    <property type="entry name" value="Orn"/>
    <property type="match status" value="1"/>
</dbReference>
<dbReference type="PANTHER" id="PTHR11046:SF0">
    <property type="entry name" value="OLIGORIBONUCLEASE, MITOCHONDRIAL"/>
    <property type="match status" value="1"/>
</dbReference>
<keyword evidence="3 6" id="KW-0378">Hydrolase</keyword>
<dbReference type="GO" id="GO:0005737">
    <property type="term" value="C:cytoplasm"/>
    <property type="evidence" value="ECO:0007669"/>
    <property type="project" value="UniProtKB-SubCell"/>
</dbReference>
<dbReference type="SMART" id="SM00479">
    <property type="entry name" value="EXOIII"/>
    <property type="match status" value="1"/>
</dbReference>
<evidence type="ECO:0000256" key="2">
    <source>
        <dbReference type="ARBA" id="ARBA00022722"/>
    </source>
</evidence>
<accession>A0A368C647</accession>
<dbReference type="GO" id="GO:0000175">
    <property type="term" value="F:3'-5'-RNA exonuclease activity"/>
    <property type="evidence" value="ECO:0007669"/>
    <property type="project" value="InterPro"/>
</dbReference>
<evidence type="ECO:0000256" key="3">
    <source>
        <dbReference type="ARBA" id="ARBA00022801"/>
    </source>
</evidence>
<organism evidence="8 9">
    <name type="scientific">SAR86 cluster bacterium</name>
    <dbReference type="NCBI Taxonomy" id="2030880"/>
    <lineage>
        <taxon>Bacteria</taxon>
        <taxon>Pseudomonadati</taxon>
        <taxon>Pseudomonadota</taxon>
        <taxon>Gammaproteobacteria</taxon>
        <taxon>SAR86 cluster</taxon>
    </lineage>
</organism>
<dbReference type="EMBL" id="QOPI01000005">
    <property type="protein sequence ID" value="RCL45059.1"/>
    <property type="molecule type" value="Genomic_DNA"/>
</dbReference>
<evidence type="ECO:0000259" key="7">
    <source>
        <dbReference type="SMART" id="SM00479"/>
    </source>
</evidence>
<dbReference type="AlphaFoldDB" id="A0A368C647"/>
<dbReference type="GO" id="GO:0006259">
    <property type="term" value="P:DNA metabolic process"/>
    <property type="evidence" value="ECO:0007669"/>
    <property type="project" value="UniProtKB-ARBA"/>
</dbReference>
<evidence type="ECO:0000256" key="5">
    <source>
        <dbReference type="ARBA" id="ARBA00070964"/>
    </source>
</evidence>
<dbReference type="GO" id="GO:0003676">
    <property type="term" value="F:nucleic acid binding"/>
    <property type="evidence" value="ECO:0007669"/>
    <property type="project" value="InterPro"/>
</dbReference>
<evidence type="ECO:0000256" key="4">
    <source>
        <dbReference type="ARBA" id="ARBA00022839"/>
    </source>
</evidence>
<sequence length="186" mass="21733">MKTQQSKENLVWIDLEMTGLDPERERIIEIATLITDSQLNYVAEGPNFIIKQPQDFLDGMDEWNQKQHGNSGLIDSVKKSNITQQVAELETLEFIAKYVPEKHSPMCGNTVSHDRRFLAKYMPTLEAYFNYRHIDVSTVKELATRWINEAQVYEKKGAHRAMGDIKESVEELRFYKNLIFNEEELF</sequence>
<dbReference type="HAMAP" id="MF_00045">
    <property type="entry name" value="Oligoribonuclease"/>
    <property type="match status" value="1"/>
</dbReference>
<comment type="subcellular location">
    <subcellularLocation>
        <location evidence="6">Cytoplasm</location>
    </subcellularLocation>
</comment>
<dbReference type="InterPro" id="IPR022894">
    <property type="entry name" value="Oligoribonuclease"/>
</dbReference>
<gene>
    <name evidence="6" type="primary">orn</name>
    <name evidence="8" type="ORF">DBW92_01715</name>
</gene>
<comment type="similarity">
    <text evidence="1 6">Belongs to the oligoribonuclease family.</text>
</comment>
<keyword evidence="2 6" id="KW-0540">Nuclease</keyword>
<protein>
    <recommendedName>
        <fullName evidence="5 6">Oligoribonuclease</fullName>
        <ecNumber evidence="6">3.1.-.-</ecNumber>
    </recommendedName>
</protein>